<accession>A0A7X0C3J7</accession>
<dbReference type="InterPro" id="IPR003953">
    <property type="entry name" value="FAD-dep_OxRdtase_2_FAD-bd"/>
</dbReference>
<dbReference type="EMBL" id="JACHJB010000002">
    <property type="protein sequence ID" value="MBB6347859.1"/>
    <property type="molecule type" value="Genomic_DNA"/>
</dbReference>
<evidence type="ECO:0000256" key="2">
    <source>
        <dbReference type="ARBA" id="ARBA00023002"/>
    </source>
</evidence>
<dbReference type="GO" id="GO:0016491">
    <property type="term" value="F:oxidoreductase activity"/>
    <property type="evidence" value="ECO:0007669"/>
    <property type="project" value="UniProtKB-KW"/>
</dbReference>
<evidence type="ECO:0000259" key="3">
    <source>
        <dbReference type="Pfam" id="PF00890"/>
    </source>
</evidence>
<dbReference type="Proteomes" id="UP000583800">
    <property type="component" value="Unassembled WGS sequence"/>
</dbReference>
<dbReference type="Pfam" id="PF00890">
    <property type="entry name" value="FAD_binding_2"/>
    <property type="match status" value="1"/>
</dbReference>
<evidence type="ECO:0000313" key="4">
    <source>
        <dbReference type="EMBL" id="MBB6347859.1"/>
    </source>
</evidence>
<proteinExistence type="predicted"/>
<keyword evidence="5" id="KW-1185">Reference proteome</keyword>
<evidence type="ECO:0000313" key="5">
    <source>
        <dbReference type="Proteomes" id="UP000583800"/>
    </source>
</evidence>
<keyword evidence="1" id="KW-0285">Flavoprotein</keyword>
<sequence>MADQLNDGYDVVVVGGGAVGLSGALMLARALRPVVVVDAGVPRNAPAAGVHGLPARERRHGLEIA</sequence>
<dbReference type="InterPro" id="IPR036188">
    <property type="entry name" value="FAD/NAD-bd_sf"/>
</dbReference>
<dbReference type="Gene3D" id="3.50.50.60">
    <property type="entry name" value="FAD/NAD(P)-binding domain"/>
    <property type="match status" value="1"/>
</dbReference>
<gene>
    <name evidence="4" type="ORF">FHU36_004404</name>
</gene>
<comment type="caution">
    <text evidence="4">The sequence shown here is derived from an EMBL/GenBank/DDBJ whole genome shotgun (WGS) entry which is preliminary data.</text>
</comment>
<dbReference type="SUPFAM" id="SSF51905">
    <property type="entry name" value="FAD/NAD(P)-binding domain"/>
    <property type="match status" value="1"/>
</dbReference>
<keyword evidence="2" id="KW-0560">Oxidoreductase</keyword>
<protein>
    <submittedName>
        <fullName evidence="4">Glycine/D-amino acid oxidase-like deaminating enzyme</fullName>
    </submittedName>
</protein>
<organism evidence="4 5">
    <name type="scientific">Nonomuraea muscovyensis</name>
    <dbReference type="NCBI Taxonomy" id="1124761"/>
    <lineage>
        <taxon>Bacteria</taxon>
        <taxon>Bacillati</taxon>
        <taxon>Actinomycetota</taxon>
        <taxon>Actinomycetes</taxon>
        <taxon>Streptosporangiales</taxon>
        <taxon>Streptosporangiaceae</taxon>
        <taxon>Nonomuraea</taxon>
    </lineage>
</organism>
<reference evidence="4 5" key="1">
    <citation type="submission" date="2020-08" db="EMBL/GenBank/DDBJ databases">
        <title>Sequencing the genomes of 1000 actinobacteria strains.</title>
        <authorList>
            <person name="Klenk H.-P."/>
        </authorList>
    </citation>
    <scope>NUCLEOTIDE SEQUENCE [LARGE SCALE GENOMIC DNA]</scope>
    <source>
        <strain evidence="4 5">DSM 45913</strain>
    </source>
</reference>
<feature type="domain" description="FAD-dependent oxidoreductase 2 FAD-binding" evidence="3">
    <location>
        <begin position="10"/>
        <end position="45"/>
    </location>
</feature>
<name>A0A7X0C3J7_9ACTN</name>
<evidence type="ECO:0000256" key="1">
    <source>
        <dbReference type="ARBA" id="ARBA00022630"/>
    </source>
</evidence>
<dbReference type="AlphaFoldDB" id="A0A7X0C3J7"/>